<keyword evidence="1" id="KW-0812">Transmembrane</keyword>
<dbReference type="AlphaFoldDB" id="A0A518DE78"/>
<gene>
    <name evidence="2" type="ORF">Pla175_31830</name>
</gene>
<sequence length="132" mass="13776">MRWKQDCLVLLGALVGGALGYAGFFWLAGQGFYGLVLPGGLLGCGAGLFQSRSGYLGVVCGVLALGLGLFAEWRFAPFVADGSFGFFLAHWRQLKPITLVMIAVGTLIGFGIPFSRSRDAAAADRRASAGAA</sequence>
<accession>A0A518DE78</accession>
<feature type="transmembrane region" description="Helical" evidence="1">
    <location>
        <begin position="30"/>
        <end position="49"/>
    </location>
</feature>
<dbReference type="KEGG" id="pnd:Pla175_31830"/>
<dbReference type="Proteomes" id="UP000317429">
    <property type="component" value="Chromosome"/>
</dbReference>
<proteinExistence type="predicted"/>
<keyword evidence="1" id="KW-1133">Transmembrane helix</keyword>
<organism evidence="2 3">
    <name type="scientific">Pirellulimonas nuda</name>
    <dbReference type="NCBI Taxonomy" id="2528009"/>
    <lineage>
        <taxon>Bacteria</taxon>
        <taxon>Pseudomonadati</taxon>
        <taxon>Planctomycetota</taxon>
        <taxon>Planctomycetia</taxon>
        <taxon>Pirellulales</taxon>
        <taxon>Lacipirellulaceae</taxon>
        <taxon>Pirellulimonas</taxon>
    </lineage>
</organism>
<reference evidence="2 3" key="1">
    <citation type="submission" date="2019-02" db="EMBL/GenBank/DDBJ databases">
        <title>Deep-cultivation of Planctomycetes and their phenomic and genomic characterization uncovers novel biology.</title>
        <authorList>
            <person name="Wiegand S."/>
            <person name="Jogler M."/>
            <person name="Boedeker C."/>
            <person name="Pinto D."/>
            <person name="Vollmers J."/>
            <person name="Rivas-Marin E."/>
            <person name="Kohn T."/>
            <person name="Peeters S.H."/>
            <person name="Heuer A."/>
            <person name="Rast P."/>
            <person name="Oberbeckmann S."/>
            <person name="Bunk B."/>
            <person name="Jeske O."/>
            <person name="Meyerdierks A."/>
            <person name="Storesund J.E."/>
            <person name="Kallscheuer N."/>
            <person name="Luecker S."/>
            <person name="Lage O.M."/>
            <person name="Pohl T."/>
            <person name="Merkel B.J."/>
            <person name="Hornburger P."/>
            <person name="Mueller R.-W."/>
            <person name="Bruemmer F."/>
            <person name="Labrenz M."/>
            <person name="Spormann A.M."/>
            <person name="Op den Camp H."/>
            <person name="Overmann J."/>
            <person name="Amann R."/>
            <person name="Jetten M.S.M."/>
            <person name="Mascher T."/>
            <person name="Medema M.H."/>
            <person name="Devos D.P."/>
            <person name="Kaster A.-K."/>
            <person name="Ovreas L."/>
            <person name="Rohde M."/>
            <person name="Galperin M.Y."/>
            <person name="Jogler C."/>
        </authorList>
    </citation>
    <scope>NUCLEOTIDE SEQUENCE [LARGE SCALE GENOMIC DNA]</scope>
    <source>
        <strain evidence="2 3">Pla175</strain>
    </source>
</reference>
<keyword evidence="3" id="KW-1185">Reference proteome</keyword>
<dbReference type="EMBL" id="CP036291">
    <property type="protein sequence ID" value="QDU89788.1"/>
    <property type="molecule type" value="Genomic_DNA"/>
</dbReference>
<evidence type="ECO:0000256" key="1">
    <source>
        <dbReference type="SAM" id="Phobius"/>
    </source>
</evidence>
<feature type="transmembrane region" description="Helical" evidence="1">
    <location>
        <begin position="96"/>
        <end position="115"/>
    </location>
</feature>
<keyword evidence="1" id="KW-0472">Membrane</keyword>
<evidence type="ECO:0000313" key="2">
    <source>
        <dbReference type="EMBL" id="QDU89788.1"/>
    </source>
</evidence>
<feature type="transmembrane region" description="Helical" evidence="1">
    <location>
        <begin position="56"/>
        <end position="76"/>
    </location>
</feature>
<dbReference type="OrthoDB" id="215758at2"/>
<evidence type="ECO:0000313" key="3">
    <source>
        <dbReference type="Proteomes" id="UP000317429"/>
    </source>
</evidence>
<name>A0A518DE78_9BACT</name>
<protein>
    <submittedName>
        <fullName evidence="2">Uncharacterized protein</fullName>
    </submittedName>
</protein>
<dbReference type="RefSeq" id="WP_145286976.1">
    <property type="nucleotide sequence ID" value="NZ_CP036291.1"/>
</dbReference>